<dbReference type="Proteomes" id="UP000316304">
    <property type="component" value="Unassembled WGS sequence"/>
</dbReference>
<dbReference type="GO" id="GO:0006465">
    <property type="term" value="P:signal peptide processing"/>
    <property type="evidence" value="ECO:0007669"/>
    <property type="project" value="InterPro"/>
</dbReference>
<accession>A0A5C6CEX1</accession>
<dbReference type="InterPro" id="IPR019533">
    <property type="entry name" value="Peptidase_S26"/>
</dbReference>
<comment type="subcellular location">
    <subcellularLocation>
        <location evidence="4">Membrane</location>
        <topology evidence="4">Single-pass type II membrane protein</topology>
    </subcellularLocation>
</comment>
<protein>
    <recommendedName>
        <fullName evidence="2 4">Signal peptidase I</fullName>
        <ecNumber evidence="4">3.4.21.89</ecNumber>
    </recommendedName>
</protein>
<dbReference type="GO" id="GO:0016020">
    <property type="term" value="C:membrane"/>
    <property type="evidence" value="ECO:0007669"/>
    <property type="project" value="UniProtKB-SubCell"/>
</dbReference>
<evidence type="ECO:0000256" key="4">
    <source>
        <dbReference type="RuleBase" id="RU362042"/>
    </source>
</evidence>
<feature type="active site" evidence="3">
    <location>
        <position position="68"/>
    </location>
</feature>
<sequence>MNRKNKKDQSAGTESGPEIDRRDPAEIRAERFRMSGQRETVEAFVVAFILALLFRAFLAEAFVIPTGSMAPTLMGAHKDLVCDRCGNSFQVGASLERRGPTTDEVVVAGICPNCRHVNSMDLAGTSDHETFNGDRILVSKFAYTISEPERWDVIVFKFPGNPKQNYIKRLVGLPNETLTIHHGDVYQRPTGSDARDQMIRKPADKLLAMRQLVHDTSFQSPALIAAKYPSRWQPWNAEATSPPADSWKVDRSEDGLTATLDQDAAARVHWLRYYHRWPDQPQWDRADKGLSLADVDPYSSRLITDFYAYGSYVTIDADRVYDYAPSSSGSGRLSRLTSLFSGGYSTGQFSPSYKSGAGPEQFGGRASFGSSGLSRDGVHWVGDLILEADVETSADSKEVVLELVEAGVPYRCSIDLSTGVATLSIGEDETRTFDLHGDETNLHPSAPTSVRAGSRHRVRMSNCDDQILLWVDDELVEFDAPTTFDVRSYLSDAENHPKYVNAGNPLDAAPAGVGVRGGTSSIRHLRIDRDKYYIATKAPDAGMFDYDVEAFSGVTGGLSSHFGAHQLKRLMGELQDVMAQPELWSDFTGWQARRSVSFELEQDQFFPMGDNSPESLDARAWAGTKLRPGMTKEADAWARADYVPRDLLVGKALLVFWPHSWNSPVPFTPNFRRMKLIR</sequence>
<gene>
    <name evidence="7" type="primary">lepB</name>
    <name evidence="7" type="ORF">Pla52o_26950</name>
</gene>
<feature type="active site" evidence="3">
    <location>
        <position position="168"/>
    </location>
</feature>
<comment type="caution">
    <text evidence="7">The sequence shown here is derived from an EMBL/GenBank/DDBJ whole genome shotgun (WGS) entry which is preliminary data.</text>
</comment>
<feature type="domain" description="Peptidase S26" evidence="6">
    <location>
        <begin position="122"/>
        <end position="187"/>
    </location>
</feature>
<evidence type="ECO:0000313" key="8">
    <source>
        <dbReference type="Proteomes" id="UP000316304"/>
    </source>
</evidence>
<dbReference type="GO" id="GO:0004252">
    <property type="term" value="F:serine-type endopeptidase activity"/>
    <property type="evidence" value="ECO:0007669"/>
    <property type="project" value="InterPro"/>
</dbReference>
<evidence type="ECO:0000256" key="2">
    <source>
        <dbReference type="ARBA" id="ARBA00019232"/>
    </source>
</evidence>
<dbReference type="SUPFAM" id="SSF51306">
    <property type="entry name" value="LexA/Signal peptidase"/>
    <property type="match status" value="2"/>
</dbReference>
<comment type="catalytic activity">
    <reaction evidence="4">
        <text>Cleavage of hydrophobic, N-terminal signal or leader sequences from secreted and periplasmic proteins.</text>
        <dbReference type="EC" id="3.4.21.89"/>
    </reaction>
</comment>
<name>A0A5C6CEX1_9BACT</name>
<dbReference type="CDD" id="cd06530">
    <property type="entry name" value="S26_SPase_I"/>
    <property type="match status" value="1"/>
</dbReference>
<dbReference type="InterPro" id="IPR000223">
    <property type="entry name" value="Pept_S26A_signal_pept_1"/>
</dbReference>
<keyword evidence="4" id="KW-0645">Protease</keyword>
<feature type="region of interest" description="Disordered" evidence="5">
    <location>
        <begin position="1"/>
        <end position="25"/>
    </location>
</feature>
<keyword evidence="8" id="KW-1185">Reference proteome</keyword>
<keyword evidence="4 7" id="KW-0378">Hydrolase</keyword>
<keyword evidence="4" id="KW-1133">Transmembrane helix</keyword>
<organism evidence="7 8">
    <name type="scientific">Novipirellula galeiformis</name>
    <dbReference type="NCBI Taxonomy" id="2528004"/>
    <lineage>
        <taxon>Bacteria</taxon>
        <taxon>Pseudomonadati</taxon>
        <taxon>Planctomycetota</taxon>
        <taxon>Planctomycetia</taxon>
        <taxon>Pirellulales</taxon>
        <taxon>Pirellulaceae</taxon>
        <taxon>Novipirellula</taxon>
    </lineage>
</organism>
<keyword evidence="4" id="KW-0812">Transmembrane</keyword>
<evidence type="ECO:0000256" key="3">
    <source>
        <dbReference type="PIRSR" id="PIRSR600223-1"/>
    </source>
</evidence>
<dbReference type="EMBL" id="SJPT01000004">
    <property type="protein sequence ID" value="TWU23160.1"/>
    <property type="molecule type" value="Genomic_DNA"/>
</dbReference>
<dbReference type="Gene3D" id="2.10.109.10">
    <property type="entry name" value="Umud Fragment, subunit A"/>
    <property type="match status" value="2"/>
</dbReference>
<reference evidence="7 8" key="1">
    <citation type="submission" date="2019-02" db="EMBL/GenBank/DDBJ databases">
        <title>Deep-cultivation of Planctomycetes and their phenomic and genomic characterization uncovers novel biology.</title>
        <authorList>
            <person name="Wiegand S."/>
            <person name="Jogler M."/>
            <person name="Boedeker C."/>
            <person name="Pinto D."/>
            <person name="Vollmers J."/>
            <person name="Rivas-Marin E."/>
            <person name="Kohn T."/>
            <person name="Peeters S.H."/>
            <person name="Heuer A."/>
            <person name="Rast P."/>
            <person name="Oberbeckmann S."/>
            <person name="Bunk B."/>
            <person name="Jeske O."/>
            <person name="Meyerdierks A."/>
            <person name="Storesund J.E."/>
            <person name="Kallscheuer N."/>
            <person name="Luecker S."/>
            <person name="Lage O.M."/>
            <person name="Pohl T."/>
            <person name="Merkel B.J."/>
            <person name="Hornburger P."/>
            <person name="Mueller R.-W."/>
            <person name="Bruemmer F."/>
            <person name="Labrenz M."/>
            <person name="Spormann A.M."/>
            <person name="Op Den Camp H."/>
            <person name="Overmann J."/>
            <person name="Amann R."/>
            <person name="Jetten M.S.M."/>
            <person name="Mascher T."/>
            <person name="Medema M.H."/>
            <person name="Devos D.P."/>
            <person name="Kaster A.-K."/>
            <person name="Ovreas L."/>
            <person name="Rohde M."/>
            <person name="Galperin M.Y."/>
            <person name="Jogler C."/>
        </authorList>
    </citation>
    <scope>NUCLEOTIDE SEQUENCE [LARGE SCALE GENOMIC DNA]</scope>
    <source>
        <strain evidence="7 8">Pla52o</strain>
    </source>
</reference>
<keyword evidence="4" id="KW-0472">Membrane</keyword>
<dbReference type="NCBIfam" id="TIGR02227">
    <property type="entry name" value="sigpep_I_bact"/>
    <property type="match status" value="1"/>
</dbReference>
<dbReference type="PANTHER" id="PTHR43390">
    <property type="entry name" value="SIGNAL PEPTIDASE I"/>
    <property type="match status" value="1"/>
</dbReference>
<evidence type="ECO:0000256" key="1">
    <source>
        <dbReference type="ARBA" id="ARBA00009370"/>
    </source>
</evidence>
<dbReference type="GO" id="GO:0009003">
    <property type="term" value="F:signal peptidase activity"/>
    <property type="evidence" value="ECO:0007669"/>
    <property type="project" value="UniProtKB-EC"/>
</dbReference>
<dbReference type="RefSeq" id="WP_146594926.1">
    <property type="nucleotide sequence ID" value="NZ_SJPT01000004.1"/>
</dbReference>
<evidence type="ECO:0000313" key="7">
    <source>
        <dbReference type="EMBL" id="TWU23160.1"/>
    </source>
</evidence>
<dbReference type="InterPro" id="IPR036286">
    <property type="entry name" value="LexA/Signal_pep-like_sf"/>
</dbReference>
<evidence type="ECO:0000259" key="6">
    <source>
        <dbReference type="Pfam" id="PF10502"/>
    </source>
</evidence>
<dbReference type="AlphaFoldDB" id="A0A5C6CEX1"/>
<dbReference type="EC" id="3.4.21.89" evidence="4"/>
<dbReference type="OrthoDB" id="9802919at2"/>
<feature type="transmembrane region" description="Helical" evidence="4">
    <location>
        <begin position="41"/>
        <end position="64"/>
    </location>
</feature>
<dbReference type="Pfam" id="PF10502">
    <property type="entry name" value="Peptidase_S26"/>
    <property type="match status" value="1"/>
</dbReference>
<proteinExistence type="inferred from homology"/>
<evidence type="ECO:0000256" key="5">
    <source>
        <dbReference type="SAM" id="MobiDB-lite"/>
    </source>
</evidence>
<comment type="similarity">
    <text evidence="1 4">Belongs to the peptidase S26 family.</text>
</comment>
<dbReference type="PANTHER" id="PTHR43390:SF1">
    <property type="entry name" value="CHLOROPLAST PROCESSING PEPTIDASE"/>
    <property type="match status" value="1"/>
</dbReference>